<evidence type="ECO:0000256" key="4">
    <source>
        <dbReference type="ARBA" id="ARBA00022964"/>
    </source>
</evidence>
<comment type="caution">
    <text evidence="8">The sequence shown here is derived from an EMBL/GenBank/DDBJ whole genome shotgun (WGS) entry which is preliminary data.</text>
</comment>
<evidence type="ECO:0000256" key="6">
    <source>
        <dbReference type="ARBA" id="ARBA00023004"/>
    </source>
</evidence>
<keyword evidence="6" id="KW-0408">Iron</keyword>
<keyword evidence="4" id="KW-0223">Dioxygenase</keyword>
<dbReference type="InterPro" id="IPR011051">
    <property type="entry name" value="RmlC_Cupin_sf"/>
</dbReference>
<evidence type="ECO:0000313" key="9">
    <source>
        <dbReference type="Proteomes" id="UP001500842"/>
    </source>
</evidence>
<protein>
    <submittedName>
        <fullName evidence="8">Homogentisate 1,2-dioxygenase</fullName>
    </submittedName>
</protein>
<evidence type="ECO:0000259" key="7">
    <source>
        <dbReference type="Pfam" id="PF20510"/>
    </source>
</evidence>
<dbReference type="SUPFAM" id="SSF51182">
    <property type="entry name" value="RmlC-like cupins"/>
    <property type="match status" value="1"/>
</dbReference>
<dbReference type="Proteomes" id="UP001500842">
    <property type="component" value="Unassembled WGS sequence"/>
</dbReference>
<accession>A0ABN1ZYD2</accession>
<keyword evidence="3" id="KW-0479">Metal-binding</keyword>
<dbReference type="CDD" id="cd02208">
    <property type="entry name" value="cupin_RmlC-like"/>
    <property type="match status" value="1"/>
</dbReference>
<dbReference type="InterPro" id="IPR014710">
    <property type="entry name" value="RmlC-like_jellyroll"/>
</dbReference>
<evidence type="ECO:0000256" key="5">
    <source>
        <dbReference type="ARBA" id="ARBA00023002"/>
    </source>
</evidence>
<dbReference type="EMBL" id="BAAAOR010000007">
    <property type="protein sequence ID" value="GAA1507413.1"/>
    <property type="molecule type" value="Genomic_DNA"/>
</dbReference>
<dbReference type="RefSeq" id="WP_344111262.1">
    <property type="nucleotide sequence ID" value="NZ_BAAAOR010000007.1"/>
</dbReference>
<name>A0ABN1ZYD2_9ACTN</name>
<keyword evidence="5" id="KW-0560">Oxidoreductase</keyword>
<comment type="similarity">
    <text evidence="2">Belongs to the homogentisate dioxygenase family.</text>
</comment>
<dbReference type="Pfam" id="PF20510">
    <property type="entry name" value="HgmA_N"/>
    <property type="match status" value="1"/>
</dbReference>
<proteinExistence type="inferred from homology"/>
<comment type="cofactor">
    <cofactor evidence="1">
        <name>Fe cation</name>
        <dbReference type="ChEBI" id="CHEBI:24875"/>
    </cofactor>
</comment>
<dbReference type="Gene3D" id="2.60.120.10">
    <property type="entry name" value="Jelly Rolls"/>
    <property type="match status" value="1"/>
</dbReference>
<organism evidence="8 9">
    <name type="scientific">Nocardioides humi</name>
    <dbReference type="NCBI Taxonomy" id="449461"/>
    <lineage>
        <taxon>Bacteria</taxon>
        <taxon>Bacillati</taxon>
        <taxon>Actinomycetota</taxon>
        <taxon>Actinomycetes</taxon>
        <taxon>Propionibacteriales</taxon>
        <taxon>Nocardioidaceae</taxon>
        <taxon>Nocardioides</taxon>
    </lineage>
</organism>
<gene>
    <name evidence="8" type="ORF">GCM10009788_09240</name>
</gene>
<sequence>MVFYRSLGEIPRRRHTQFRDPATGELYYEEMQGEEGFSWTQSFLYHRKLPTVITAADSVELESRELVTNDPLLPRHVLTHKLGTVSDPVTGRTVIVGNADLTVSYVAATESSGLYRNAIGDELCFVESGSAVLESPYGRLAVGEGDYVVIPTSTTHRWVLTSDELRLLVVEGTGSGHIRPPKRFMSPVGQFLDGSPFNERDLRAPDELIQEEGEVEVVVRTRTGCTRYQYAFHPFDVVGWDGYNYPYALNISDYMPSTGALHLPPPTYVTFEGPGFVVCSFVPRLFDYHPDAVKVPYAHSNVDSDEVLFYTGDFISRAGTGIEQGSMSLHPAGYIHGPQPGSHEKTLEVKSTTETAVMIDTFAPLQIGAAALGVEDPAYPWSWARGTGQAVAADGR</sequence>
<dbReference type="InterPro" id="IPR046452">
    <property type="entry name" value="HgmA_N"/>
</dbReference>
<feature type="domain" description="Homogentisate 1,2-dioxygenase N-terminal" evidence="7">
    <location>
        <begin position="107"/>
        <end position="249"/>
    </location>
</feature>
<keyword evidence="9" id="KW-1185">Reference proteome</keyword>
<evidence type="ECO:0000256" key="2">
    <source>
        <dbReference type="ARBA" id="ARBA00007757"/>
    </source>
</evidence>
<evidence type="ECO:0000256" key="3">
    <source>
        <dbReference type="ARBA" id="ARBA00022723"/>
    </source>
</evidence>
<evidence type="ECO:0000256" key="1">
    <source>
        <dbReference type="ARBA" id="ARBA00001962"/>
    </source>
</evidence>
<evidence type="ECO:0000313" key="8">
    <source>
        <dbReference type="EMBL" id="GAA1507413.1"/>
    </source>
</evidence>
<dbReference type="PANTHER" id="PTHR11056:SF0">
    <property type="entry name" value="HOMOGENTISATE 1,2-DIOXYGENASE"/>
    <property type="match status" value="1"/>
</dbReference>
<reference evidence="8 9" key="1">
    <citation type="journal article" date="2019" name="Int. J. Syst. Evol. Microbiol.">
        <title>The Global Catalogue of Microorganisms (GCM) 10K type strain sequencing project: providing services to taxonomists for standard genome sequencing and annotation.</title>
        <authorList>
            <consortium name="The Broad Institute Genomics Platform"/>
            <consortium name="The Broad Institute Genome Sequencing Center for Infectious Disease"/>
            <person name="Wu L."/>
            <person name="Ma J."/>
        </authorList>
    </citation>
    <scope>NUCLEOTIDE SEQUENCE [LARGE SCALE GENOMIC DNA]</scope>
    <source>
        <strain evidence="8 9">JCM 14942</strain>
    </source>
</reference>
<dbReference type="InterPro" id="IPR005708">
    <property type="entry name" value="Homogentis_dOase"/>
</dbReference>
<dbReference type="PANTHER" id="PTHR11056">
    <property type="entry name" value="HOMOGENTISATE 1,2-DIOXYGENASE"/>
    <property type="match status" value="1"/>
</dbReference>